<keyword evidence="2" id="KW-1185">Reference proteome</keyword>
<sequence length="450" mass="46940">MKHTSINIKKITLLASLILGSYFYGQIRISNSTAISSAANSSAFIDASSNPSYNGTTNIGKGLLFPRTDLTAFATFSQGPFGIGNNYPTYYDGFIVFNTANSGVAGVGATEGTLCRGYWYYDNPSNTINGGTWKPVRPCSVTPPTTTVQLNCSGAVNLGGNLKQGVPALGTAYSTIIPFTGGGTGSYPEGQPIASTGVLGLTATLFGGQLENGQLVFRIEGVASSSGIASFTFTFQGQTCTFIRIVEGGSGPVNPTNPNTVVMCGSNKAWMTRNLGSDQNADPNVPSAQIHGAKYQWGYSQPTLSQSQDQNPAFNNGFSMFGRPSGSWQAGIKTASDPCPNGFIVPSISDYAVLRDNNNPTPIGTFSGNTADYTNFGSAVQFTCSNGSKLTFPTAGFRFQSGGSLSDRGFRGWYQVADVNGAVTAMSSGNVLPGTQGAAGNGYSVRCISQ</sequence>
<proteinExistence type="predicted"/>
<organism evidence="1 2">
    <name type="scientific">Chryseobacterium fistulae</name>
    <dbReference type="NCBI Taxonomy" id="2675058"/>
    <lineage>
        <taxon>Bacteria</taxon>
        <taxon>Pseudomonadati</taxon>
        <taxon>Bacteroidota</taxon>
        <taxon>Flavobacteriia</taxon>
        <taxon>Flavobacteriales</taxon>
        <taxon>Weeksellaceae</taxon>
        <taxon>Chryseobacterium group</taxon>
        <taxon>Chryseobacterium</taxon>
    </lineage>
</organism>
<dbReference type="EMBL" id="CACVBY010000071">
    <property type="protein sequence ID" value="CAA7390376.1"/>
    <property type="molecule type" value="Genomic_DNA"/>
</dbReference>
<protein>
    <recommendedName>
        <fullName evidence="3">Fibrobacter succinogenes major paralogous domain-containing protein</fullName>
    </recommendedName>
</protein>
<evidence type="ECO:0000313" key="2">
    <source>
        <dbReference type="Proteomes" id="UP000445309"/>
    </source>
</evidence>
<evidence type="ECO:0008006" key="3">
    <source>
        <dbReference type="Google" id="ProtNLM"/>
    </source>
</evidence>
<accession>A0A6N4XUU4</accession>
<reference evidence="1 2" key="1">
    <citation type="submission" date="2020-01" db="EMBL/GenBank/DDBJ databases">
        <authorList>
            <person name="Rodrigo-Torres L."/>
            <person name="Arahal R. D."/>
            <person name="Lucena T."/>
        </authorList>
    </citation>
    <scope>NUCLEOTIDE SEQUENCE [LARGE SCALE GENOMIC DNA]</scope>
    <source>
        <strain evidence="1 2">CECT 9393</strain>
    </source>
</reference>
<gene>
    <name evidence="1" type="ORF">CHRY9393_02681</name>
</gene>
<dbReference type="Proteomes" id="UP000445309">
    <property type="component" value="Unassembled WGS sequence"/>
</dbReference>
<name>A0A6N4XUU4_9FLAO</name>
<dbReference type="AlphaFoldDB" id="A0A6N4XUU4"/>
<dbReference type="RefSeq" id="WP_162073712.1">
    <property type="nucleotide sequence ID" value="NZ_CACVBY010000071.1"/>
</dbReference>
<evidence type="ECO:0000313" key="1">
    <source>
        <dbReference type="EMBL" id="CAA7390376.1"/>
    </source>
</evidence>